<evidence type="ECO:0000256" key="2">
    <source>
        <dbReference type="SAM" id="Phobius"/>
    </source>
</evidence>
<keyword evidence="2" id="KW-0812">Transmembrane</keyword>
<dbReference type="SUPFAM" id="SSF51735">
    <property type="entry name" value="NAD(P)-binding Rossmann-fold domains"/>
    <property type="match status" value="1"/>
</dbReference>
<dbReference type="Gene3D" id="1.10.287.70">
    <property type="match status" value="1"/>
</dbReference>
<proteinExistence type="predicted"/>
<feature type="domain" description="RCK N-terminal" evidence="3">
    <location>
        <begin position="112"/>
        <end position="236"/>
    </location>
</feature>
<dbReference type="InterPro" id="IPR003148">
    <property type="entry name" value="RCK_N"/>
</dbReference>
<dbReference type="EMBL" id="CP015378">
    <property type="protein sequence ID" value="ANC78287.1"/>
    <property type="molecule type" value="Genomic_DNA"/>
</dbReference>
<keyword evidence="2" id="KW-1133">Transmembrane helix</keyword>
<dbReference type="PROSITE" id="PS51201">
    <property type="entry name" value="RCK_N"/>
    <property type="match status" value="1"/>
</dbReference>
<dbReference type="KEGG" id="fpn:ABE65_016365"/>
<sequence length="255" mass="28642">MRSIYYAYLRMPMLIRLAIILFSILFSSAVLAHLLETKTFPTIFEGFYWAVITAGTVGYGDFTPETTQVRLLAIFLVFIGASFFAFLTVHLASSVVKSENRFFEGKSMYKNKDHFIIVGWNERARHTIQALKDKLKSNHIVLIDESLKVNPLYVEGIHFIHAKPSEDHTWLMAHIQQAHTILITADANLKEYEADTNTILSILTARGLNPTVSIHAEVLTTEQTTNAKRAGADHIIHTSNLASHAMVSGLSKEIL</sequence>
<dbReference type="Pfam" id="PF07885">
    <property type="entry name" value="Ion_trans_2"/>
    <property type="match status" value="1"/>
</dbReference>
<dbReference type="GO" id="GO:0005886">
    <property type="term" value="C:plasma membrane"/>
    <property type="evidence" value="ECO:0007669"/>
    <property type="project" value="UniProtKB-SubCell"/>
</dbReference>
<dbReference type="PANTHER" id="PTHR43833:SF9">
    <property type="entry name" value="POTASSIUM CHANNEL PROTEIN YUGO-RELATED"/>
    <property type="match status" value="1"/>
</dbReference>
<evidence type="ECO:0000259" key="3">
    <source>
        <dbReference type="PROSITE" id="PS51201"/>
    </source>
</evidence>
<dbReference type="PANTHER" id="PTHR43833">
    <property type="entry name" value="POTASSIUM CHANNEL PROTEIN 2-RELATED-RELATED"/>
    <property type="match status" value="1"/>
</dbReference>
<accession>A0A160IQ42</accession>
<comment type="subcellular location">
    <subcellularLocation>
        <location evidence="1">Cell membrane</location>
        <topology evidence="1">Multi-pass membrane protein</topology>
    </subcellularLocation>
</comment>
<feature type="transmembrane region" description="Helical" evidence="2">
    <location>
        <begin position="42"/>
        <end position="59"/>
    </location>
</feature>
<dbReference type="STRING" id="1221500.ABE65_016365"/>
<dbReference type="InterPro" id="IPR036291">
    <property type="entry name" value="NAD(P)-bd_dom_sf"/>
</dbReference>
<evidence type="ECO:0000313" key="4">
    <source>
        <dbReference type="EMBL" id="ANC78287.1"/>
    </source>
</evidence>
<feature type="transmembrane region" description="Helical" evidence="2">
    <location>
        <begin position="71"/>
        <end position="92"/>
    </location>
</feature>
<dbReference type="InterPro" id="IPR013099">
    <property type="entry name" value="K_chnl_dom"/>
</dbReference>
<dbReference type="InterPro" id="IPR050721">
    <property type="entry name" value="Trk_Ktr_HKT_K-transport"/>
</dbReference>
<dbReference type="GO" id="GO:0006813">
    <property type="term" value="P:potassium ion transport"/>
    <property type="evidence" value="ECO:0007669"/>
    <property type="project" value="InterPro"/>
</dbReference>
<dbReference type="RefSeq" id="WP_066397170.1">
    <property type="nucleotide sequence ID" value="NZ_CP015378.1"/>
</dbReference>
<dbReference type="AlphaFoldDB" id="A0A160IQ42"/>
<evidence type="ECO:0000313" key="5">
    <source>
        <dbReference type="Proteomes" id="UP000076623"/>
    </source>
</evidence>
<gene>
    <name evidence="4" type="ORF">ABE65_016365</name>
</gene>
<keyword evidence="2" id="KW-0472">Membrane</keyword>
<protein>
    <recommendedName>
        <fullName evidence="3">RCK N-terminal domain-containing protein</fullName>
    </recommendedName>
</protein>
<dbReference type="SUPFAM" id="SSF81324">
    <property type="entry name" value="Voltage-gated potassium channels"/>
    <property type="match status" value="1"/>
</dbReference>
<dbReference type="Proteomes" id="UP000076623">
    <property type="component" value="Chromosome"/>
</dbReference>
<organism evidence="4 5">
    <name type="scientific">Fictibacillus phosphorivorans</name>
    <dbReference type="NCBI Taxonomy" id="1221500"/>
    <lineage>
        <taxon>Bacteria</taxon>
        <taxon>Bacillati</taxon>
        <taxon>Bacillota</taxon>
        <taxon>Bacilli</taxon>
        <taxon>Bacillales</taxon>
        <taxon>Fictibacillaceae</taxon>
        <taxon>Fictibacillus</taxon>
    </lineage>
</organism>
<evidence type="ECO:0000256" key="1">
    <source>
        <dbReference type="ARBA" id="ARBA00004651"/>
    </source>
</evidence>
<reference evidence="4 5" key="1">
    <citation type="submission" date="2016-04" db="EMBL/GenBank/DDBJ databases">
        <title>Complete genome sequence of Fictibacillus phosphorivorans G25-29, a strain toxic to nematodes.</title>
        <authorList>
            <person name="Zheng Z."/>
        </authorList>
    </citation>
    <scope>NUCLEOTIDE SEQUENCE [LARGE SCALE GENOMIC DNA]</scope>
    <source>
        <strain evidence="4 5">G25-29</strain>
    </source>
</reference>
<dbReference type="Pfam" id="PF02254">
    <property type="entry name" value="TrkA_N"/>
    <property type="match status" value="1"/>
</dbReference>
<keyword evidence="5" id="KW-1185">Reference proteome</keyword>
<name>A0A160IQ42_9BACL</name>
<dbReference type="Gene3D" id="3.40.50.720">
    <property type="entry name" value="NAD(P)-binding Rossmann-like Domain"/>
    <property type="match status" value="1"/>
</dbReference>